<dbReference type="SUPFAM" id="SSF55729">
    <property type="entry name" value="Acyl-CoA N-acyltransferases (Nat)"/>
    <property type="match status" value="1"/>
</dbReference>
<dbReference type="Proteomes" id="UP000612855">
    <property type="component" value="Unassembled WGS sequence"/>
</dbReference>
<dbReference type="AlphaFoldDB" id="A0A917AAH2"/>
<keyword evidence="3" id="KW-1185">Reference proteome</keyword>
<feature type="domain" description="N-acetyltransferase" evidence="1">
    <location>
        <begin position="14"/>
        <end position="150"/>
    </location>
</feature>
<evidence type="ECO:0000259" key="1">
    <source>
        <dbReference type="Pfam" id="PF13302"/>
    </source>
</evidence>
<organism evidence="2 3">
    <name type="scientific">Primorskyibacter flagellatus</name>
    <dbReference type="NCBI Taxonomy" id="1387277"/>
    <lineage>
        <taxon>Bacteria</taxon>
        <taxon>Pseudomonadati</taxon>
        <taxon>Pseudomonadota</taxon>
        <taxon>Alphaproteobacteria</taxon>
        <taxon>Rhodobacterales</taxon>
        <taxon>Roseobacteraceae</taxon>
        <taxon>Primorskyibacter</taxon>
    </lineage>
</organism>
<dbReference type="InterPro" id="IPR051531">
    <property type="entry name" value="N-acetyltransferase"/>
</dbReference>
<evidence type="ECO:0000313" key="3">
    <source>
        <dbReference type="Proteomes" id="UP000612855"/>
    </source>
</evidence>
<dbReference type="GO" id="GO:0016747">
    <property type="term" value="F:acyltransferase activity, transferring groups other than amino-acyl groups"/>
    <property type="evidence" value="ECO:0007669"/>
    <property type="project" value="InterPro"/>
</dbReference>
<name>A0A917AAH2_9RHOB</name>
<dbReference type="Pfam" id="PF13302">
    <property type="entry name" value="Acetyltransf_3"/>
    <property type="match status" value="1"/>
</dbReference>
<comment type="caution">
    <text evidence="2">The sequence shown here is derived from an EMBL/GenBank/DDBJ whole genome shotgun (WGS) entry which is preliminary data.</text>
</comment>
<gene>
    <name evidence="2" type="ORF">GCM10011360_27420</name>
</gene>
<dbReference type="InterPro" id="IPR000182">
    <property type="entry name" value="GNAT_dom"/>
</dbReference>
<dbReference type="EMBL" id="BMFJ01000001">
    <property type="protein sequence ID" value="GGE38159.1"/>
    <property type="molecule type" value="Genomic_DNA"/>
</dbReference>
<dbReference type="InterPro" id="IPR016181">
    <property type="entry name" value="Acyl_CoA_acyltransferase"/>
</dbReference>
<protein>
    <submittedName>
        <fullName evidence="2">GNAT family acetyltransferase</fullName>
    </submittedName>
</protein>
<proteinExistence type="predicted"/>
<dbReference type="Gene3D" id="3.40.630.30">
    <property type="match status" value="1"/>
</dbReference>
<evidence type="ECO:0000313" key="2">
    <source>
        <dbReference type="EMBL" id="GGE38159.1"/>
    </source>
</evidence>
<dbReference type="RefSeq" id="WP_188478222.1">
    <property type="nucleotide sequence ID" value="NZ_BMFJ01000001.1"/>
</dbReference>
<sequence length="176" mass="19496">MTTEKTLPEFYSDRLHFRIGVLEDLDELDAFFSSDASRYVGGPRPRGETWDALCSGVGHWHLRGFGLWIVTSLEDGKMVGVAGLQQPEGWPEPELIWVIFSQYSGSGYATEAVQAIRPFIAREFGVTQPMSLIYPEYKAVVSMAEKLGARRIEDVEIPDGAVPAWRFPAPTGGTDA</sequence>
<dbReference type="PANTHER" id="PTHR43792">
    <property type="entry name" value="GNAT FAMILY, PUTATIVE (AFU_ORTHOLOGUE AFUA_3G00765)-RELATED-RELATED"/>
    <property type="match status" value="1"/>
</dbReference>
<accession>A0A917AAH2</accession>
<dbReference type="PANTHER" id="PTHR43792:SF1">
    <property type="entry name" value="N-ACETYLTRANSFERASE DOMAIN-CONTAINING PROTEIN"/>
    <property type="match status" value="1"/>
</dbReference>
<reference evidence="3" key="1">
    <citation type="journal article" date="2019" name="Int. J. Syst. Evol. Microbiol.">
        <title>The Global Catalogue of Microorganisms (GCM) 10K type strain sequencing project: providing services to taxonomists for standard genome sequencing and annotation.</title>
        <authorList>
            <consortium name="The Broad Institute Genomics Platform"/>
            <consortium name="The Broad Institute Genome Sequencing Center for Infectious Disease"/>
            <person name="Wu L."/>
            <person name="Ma J."/>
        </authorList>
    </citation>
    <scope>NUCLEOTIDE SEQUENCE [LARGE SCALE GENOMIC DNA]</scope>
    <source>
        <strain evidence="3">CGMCC 1.12664</strain>
    </source>
</reference>